<dbReference type="RefSeq" id="WP_270057385.1">
    <property type="nucleotide sequence ID" value="NZ_CP115149.1"/>
</dbReference>
<evidence type="ECO:0000313" key="2">
    <source>
        <dbReference type="EMBL" id="WBL36868.1"/>
    </source>
</evidence>
<reference evidence="2 3" key="1">
    <citation type="journal article" date="2023" name="ISME J.">
        <title>Thermophilic Dehalococcoidia with unusual traits shed light on an unexpected past.</title>
        <authorList>
            <person name="Palmer M."/>
            <person name="Covington J.K."/>
            <person name="Zhou E.M."/>
            <person name="Thomas S.C."/>
            <person name="Habib N."/>
            <person name="Seymour C.O."/>
            <person name="Lai D."/>
            <person name="Johnston J."/>
            <person name="Hashimi A."/>
            <person name="Jiao J.Y."/>
            <person name="Muok A.R."/>
            <person name="Liu L."/>
            <person name="Xian W.D."/>
            <person name="Zhi X.Y."/>
            <person name="Li M.M."/>
            <person name="Silva L.P."/>
            <person name="Bowen B.P."/>
            <person name="Louie K."/>
            <person name="Briegel A."/>
            <person name="Pett-Ridge J."/>
            <person name="Weber P.K."/>
            <person name="Tocheva E.I."/>
            <person name="Woyke T."/>
            <person name="Northen T.R."/>
            <person name="Mayali X."/>
            <person name="Li W.J."/>
            <person name="Hedlund B.P."/>
        </authorList>
    </citation>
    <scope>NUCLEOTIDE SEQUENCE [LARGE SCALE GENOMIC DNA]</scope>
    <source>
        <strain evidence="2 3">YIM 72310</strain>
    </source>
</reference>
<feature type="transmembrane region" description="Helical" evidence="1">
    <location>
        <begin position="162"/>
        <end position="184"/>
    </location>
</feature>
<feature type="transmembrane region" description="Helical" evidence="1">
    <location>
        <begin position="20"/>
        <end position="39"/>
    </location>
</feature>
<name>A0ABY7MA22_9CHLR</name>
<keyword evidence="3" id="KW-1185">Reference proteome</keyword>
<feature type="transmembrane region" description="Helical" evidence="1">
    <location>
        <begin position="215"/>
        <end position="233"/>
    </location>
</feature>
<dbReference type="EMBL" id="CP115149">
    <property type="protein sequence ID" value="WBL36868.1"/>
    <property type="molecule type" value="Genomic_DNA"/>
</dbReference>
<sequence length="245" mass="25468">MNPDIARLTARTLLGQRRTILVVLLALLPVAIALLYRFAAPADADPERFAARALLGGIVTTTILPLVTLIFATGAFGQDIEDGTAVYLLATPVPRRDIVLARFLVAWAASLAALLPAAVAAGLIVLGGSGPGIVAGFAVGIAAGSFVYAAAFTWLSIATSRALVAGLLYVFLWEGTLSGLFSGIRFLSIRQYATGIAGAFFDLPASVFQPRLEPAPAAVLAALAAALMLLLAVRRLQRWEAGEAA</sequence>
<dbReference type="Proteomes" id="UP001212803">
    <property type="component" value="Chromosome"/>
</dbReference>
<accession>A0ABY7MA22</accession>
<organism evidence="2 3">
    <name type="scientific">Tepidiforma flava</name>
    <dbReference type="NCBI Taxonomy" id="3004094"/>
    <lineage>
        <taxon>Bacteria</taxon>
        <taxon>Bacillati</taxon>
        <taxon>Chloroflexota</taxon>
        <taxon>Tepidiformia</taxon>
        <taxon>Tepidiformales</taxon>
        <taxon>Tepidiformaceae</taxon>
        <taxon>Tepidiforma</taxon>
    </lineage>
</organism>
<evidence type="ECO:0000313" key="3">
    <source>
        <dbReference type="Proteomes" id="UP001212803"/>
    </source>
</evidence>
<evidence type="ECO:0000256" key="1">
    <source>
        <dbReference type="SAM" id="Phobius"/>
    </source>
</evidence>
<keyword evidence="1" id="KW-0812">Transmembrane</keyword>
<keyword evidence="1" id="KW-1133">Transmembrane helix</keyword>
<keyword evidence="1" id="KW-0472">Membrane</keyword>
<feature type="transmembrane region" description="Helical" evidence="1">
    <location>
        <begin position="51"/>
        <end position="72"/>
    </location>
</feature>
<protein>
    <submittedName>
        <fullName evidence="2">ABC transporter permease subunit</fullName>
    </submittedName>
</protein>
<feature type="transmembrane region" description="Helical" evidence="1">
    <location>
        <begin position="104"/>
        <end position="127"/>
    </location>
</feature>
<dbReference type="Pfam" id="PF12730">
    <property type="entry name" value="ABC2_membrane_4"/>
    <property type="match status" value="1"/>
</dbReference>
<proteinExistence type="predicted"/>
<feature type="transmembrane region" description="Helical" evidence="1">
    <location>
        <begin position="133"/>
        <end position="155"/>
    </location>
</feature>
<gene>
    <name evidence="2" type="ORF">O0235_04725</name>
</gene>